<dbReference type="SUPFAM" id="SSF51556">
    <property type="entry name" value="Metallo-dependent hydrolases"/>
    <property type="match status" value="1"/>
</dbReference>
<comment type="cofactor">
    <cofactor evidence="1">
        <name>Zn(2+)</name>
        <dbReference type="ChEBI" id="CHEBI:29105"/>
    </cofactor>
</comment>
<dbReference type="GO" id="GO:0046872">
    <property type="term" value="F:metal ion binding"/>
    <property type="evidence" value="ECO:0007669"/>
    <property type="project" value="UniProtKB-KW"/>
</dbReference>
<evidence type="ECO:0000313" key="8">
    <source>
        <dbReference type="Proteomes" id="UP000248148"/>
    </source>
</evidence>
<dbReference type="PANTHER" id="PTHR43668">
    <property type="entry name" value="ALLANTOINASE"/>
    <property type="match status" value="1"/>
</dbReference>
<dbReference type="GO" id="GO:0004038">
    <property type="term" value="F:allantoinase activity"/>
    <property type="evidence" value="ECO:0007669"/>
    <property type="project" value="TreeGrafter"/>
</dbReference>
<comment type="function">
    <text evidence="2">Catalyzes the reversible cyclization of carbamoyl aspartate to dihydroorotate.</text>
</comment>
<protein>
    <submittedName>
        <fullName evidence="7">Dihydroorotase</fullName>
    </submittedName>
</protein>
<dbReference type="Gene3D" id="2.30.40.10">
    <property type="entry name" value="Urease, subunit C, domain 1"/>
    <property type="match status" value="1"/>
</dbReference>
<dbReference type="InterPro" id="IPR032466">
    <property type="entry name" value="Metal_Hydrolase"/>
</dbReference>
<dbReference type="Gene3D" id="3.20.20.140">
    <property type="entry name" value="Metal-dependent hydrolases"/>
    <property type="match status" value="1"/>
</dbReference>
<organism evidence="7 8">
    <name type="scientific">Rhodopseudomonas faecalis</name>
    <dbReference type="NCBI Taxonomy" id="99655"/>
    <lineage>
        <taxon>Bacteria</taxon>
        <taxon>Pseudomonadati</taxon>
        <taxon>Pseudomonadota</taxon>
        <taxon>Alphaproteobacteria</taxon>
        <taxon>Hyphomicrobiales</taxon>
        <taxon>Nitrobacteraceae</taxon>
        <taxon>Rhodopseudomonas</taxon>
    </lineage>
</organism>
<evidence type="ECO:0000313" key="7">
    <source>
        <dbReference type="EMBL" id="PYF04073.1"/>
    </source>
</evidence>
<dbReference type="EMBL" id="QJTI01000004">
    <property type="protein sequence ID" value="PYF04073.1"/>
    <property type="molecule type" value="Genomic_DNA"/>
</dbReference>
<keyword evidence="5" id="KW-0378">Hydrolase</keyword>
<evidence type="ECO:0000256" key="2">
    <source>
        <dbReference type="ARBA" id="ARBA00002368"/>
    </source>
</evidence>
<dbReference type="OrthoDB" id="9775759at2"/>
<dbReference type="Pfam" id="PF01979">
    <property type="entry name" value="Amidohydro_1"/>
    <property type="match status" value="1"/>
</dbReference>
<dbReference type="InterPro" id="IPR011059">
    <property type="entry name" value="Metal-dep_hydrolase_composite"/>
</dbReference>
<keyword evidence="8" id="KW-1185">Reference proteome</keyword>
<evidence type="ECO:0000256" key="3">
    <source>
        <dbReference type="ARBA" id="ARBA00010286"/>
    </source>
</evidence>
<comment type="similarity">
    <text evidence="3">Belongs to the metallo-dependent hydrolases superfamily. DHOase family. Class I DHOase subfamily.</text>
</comment>
<dbReference type="PROSITE" id="PS00483">
    <property type="entry name" value="DIHYDROOROTASE_2"/>
    <property type="match status" value="1"/>
</dbReference>
<dbReference type="SUPFAM" id="SSF51338">
    <property type="entry name" value="Composite domain of metallo-dependent hydrolases"/>
    <property type="match status" value="1"/>
</dbReference>
<evidence type="ECO:0000256" key="1">
    <source>
        <dbReference type="ARBA" id="ARBA00001947"/>
    </source>
</evidence>
<dbReference type="RefSeq" id="WP_110780046.1">
    <property type="nucleotide sequence ID" value="NZ_QJTI01000004.1"/>
</dbReference>
<dbReference type="InterPro" id="IPR050138">
    <property type="entry name" value="DHOase/Allantoinase_Hydrolase"/>
</dbReference>
<dbReference type="AlphaFoldDB" id="A0A318THZ8"/>
<accession>A0A318THZ8</accession>
<name>A0A318THZ8_9BRAD</name>
<sequence>MTQRFDTILKSGTIVNQDGEGVGDIGIRDGRIAAIGALGQASAGEVVDCTGLHLLPGVIDTQVHFREPGLTHKEDLESGSLSAVMGGVTAVFEMPNTNPLTVTADALADKVRRGQHRMHCDFAFFIGGTRDNVAELPEIERMRGCAGVKVFIGSSTGSLLVEDDEGLRQILAVIQRRAAFHAEDEYRLNARKDLRIEGDPRSHPVWRDEIAALTATQRLVKLAREAGKRIHVLHVSTRDEIEFLRDHKDVATCEVTPHHLTLAAPECYERLGTRAQMNPPVRDGAHRDGLWRGIAQGIVDVIGSDHAPHTLEEKAKSYPASPSGMTGVQTVVPLMLDHVNAGKLSLARFVDLTSAGPARIYDIASKGRIAAGYDADITVVDLKRSETITNAWTASRVGWTPYDGLRVTGWPVGTIVRGRRVMWQGELVTPAIGEPVRFLETLKA</sequence>
<keyword evidence="4" id="KW-0479">Metal-binding</keyword>
<dbReference type="InterPro" id="IPR006680">
    <property type="entry name" value="Amidohydro-rel"/>
</dbReference>
<evidence type="ECO:0000256" key="5">
    <source>
        <dbReference type="ARBA" id="ARBA00022801"/>
    </source>
</evidence>
<dbReference type="CDD" id="cd01318">
    <property type="entry name" value="DHOase_IIb"/>
    <property type="match status" value="1"/>
</dbReference>
<dbReference type="InterPro" id="IPR002195">
    <property type="entry name" value="Dihydroorotase_CS"/>
</dbReference>
<dbReference type="NCBIfam" id="NF006559">
    <property type="entry name" value="PRK09060.1"/>
    <property type="match status" value="1"/>
</dbReference>
<dbReference type="Proteomes" id="UP000248148">
    <property type="component" value="Unassembled WGS sequence"/>
</dbReference>
<dbReference type="NCBIfam" id="TIGR00857">
    <property type="entry name" value="pyrC_multi"/>
    <property type="match status" value="1"/>
</dbReference>
<proteinExistence type="inferred from homology"/>
<dbReference type="PANTHER" id="PTHR43668:SF4">
    <property type="entry name" value="ALLANTOINASE"/>
    <property type="match status" value="1"/>
</dbReference>
<reference evidence="7 8" key="1">
    <citation type="submission" date="2018-06" db="EMBL/GenBank/DDBJ databases">
        <title>Genomic Encyclopedia of Archaeal and Bacterial Type Strains, Phase II (KMG-II): from individual species to whole genera.</title>
        <authorList>
            <person name="Goeker M."/>
        </authorList>
    </citation>
    <scope>NUCLEOTIDE SEQUENCE [LARGE SCALE GENOMIC DNA]</scope>
    <source>
        <strain evidence="7 8">JCM 11668</strain>
    </source>
</reference>
<evidence type="ECO:0000256" key="4">
    <source>
        <dbReference type="ARBA" id="ARBA00022723"/>
    </source>
</evidence>
<evidence type="ECO:0000259" key="6">
    <source>
        <dbReference type="Pfam" id="PF01979"/>
    </source>
</evidence>
<gene>
    <name evidence="7" type="ORF">BJ122_10451</name>
</gene>
<dbReference type="GO" id="GO:0006145">
    <property type="term" value="P:purine nucleobase catabolic process"/>
    <property type="evidence" value="ECO:0007669"/>
    <property type="project" value="TreeGrafter"/>
</dbReference>
<dbReference type="GO" id="GO:0005737">
    <property type="term" value="C:cytoplasm"/>
    <property type="evidence" value="ECO:0007669"/>
    <property type="project" value="TreeGrafter"/>
</dbReference>
<feature type="domain" description="Amidohydrolase-related" evidence="6">
    <location>
        <begin position="54"/>
        <end position="421"/>
    </location>
</feature>
<comment type="caution">
    <text evidence="7">The sequence shown here is derived from an EMBL/GenBank/DDBJ whole genome shotgun (WGS) entry which is preliminary data.</text>
</comment>